<dbReference type="STRING" id="362418.IW19_04895"/>
<dbReference type="InterPro" id="IPR039420">
    <property type="entry name" value="WalR-like"/>
</dbReference>
<dbReference type="Pfam" id="PF00072">
    <property type="entry name" value="Response_reg"/>
    <property type="match status" value="1"/>
</dbReference>
<dbReference type="GO" id="GO:0006355">
    <property type="term" value="P:regulation of DNA-templated transcription"/>
    <property type="evidence" value="ECO:0007669"/>
    <property type="project" value="TreeGrafter"/>
</dbReference>
<keyword evidence="1" id="KW-0238">DNA-binding</keyword>
<evidence type="ECO:0000259" key="3">
    <source>
        <dbReference type="PROSITE" id="PS50110"/>
    </source>
</evidence>
<organism evidence="4 5">
    <name type="scientific">Flavobacterium reichenbachii</name>
    <dbReference type="NCBI Taxonomy" id="362418"/>
    <lineage>
        <taxon>Bacteria</taxon>
        <taxon>Pseudomonadati</taxon>
        <taxon>Bacteroidota</taxon>
        <taxon>Flavobacteriia</taxon>
        <taxon>Flavobacteriales</taxon>
        <taxon>Flavobacteriaceae</taxon>
        <taxon>Flavobacterium</taxon>
    </lineage>
</organism>
<dbReference type="PANTHER" id="PTHR48111">
    <property type="entry name" value="REGULATOR OF RPOS"/>
    <property type="match status" value="1"/>
</dbReference>
<dbReference type="PROSITE" id="PS50110">
    <property type="entry name" value="RESPONSE_REGULATORY"/>
    <property type="match status" value="1"/>
</dbReference>
<reference evidence="4 5" key="1">
    <citation type="submission" date="2014-07" db="EMBL/GenBank/DDBJ databases">
        <title>Genome of Flavobacterium reichenbachii LMG 25512.</title>
        <authorList>
            <person name="Stropko S.J."/>
            <person name="Pipes S.E."/>
            <person name="Newman J.D."/>
        </authorList>
    </citation>
    <scope>NUCLEOTIDE SEQUENCE [LARGE SCALE GENOMIC DNA]</scope>
    <source>
        <strain evidence="4 5">LMG 25512</strain>
    </source>
</reference>
<dbReference type="OrthoDB" id="2168082at2"/>
<evidence type="ECO:0000256" key="1">
    <source>
        <dbReference type="ARBA" id="ARBA00023125"/>
    </source>
</evidence>
<evidence type="ECO:0000256" key="2">
    <source>
        <dbReference type="PROSITE-ProRule" id="PRU00169"/>
    </source>
</evidence>
<dbReference type="eggNOG" id="COG3279">
    <property type="taxonomic scope" value="Bacteria"/>
</dbReference>
<keyword evidence="5" id="KW-1185">Reference proteome</keyword>
<dbReference type="Gene3D" id="3.40.50.2300">
    <property type="match status" value="1"/>
</dbReference>
<accession>A0A085ZKE0</accession>
<dbReference type="SUPFAM" id="SSF52172">
    <property type="entry name" value="CheY-like"/>
    <property type="match status" value="1"/>
</dbReference>
<dbReference type="Gene3D" id="2.40.50.1020">
    <property type="entry name" value="LytTr DNA-binding domain"/>
    <property type="match status" value="1"/>
</dbReference>
<feature type="domain" description="Response regulatory" evidence="3">
    <location>
        <begin position="6"/>
        <end position="116"/>
    </location>
</feature>
<keyword evidence="4" id="KW-0808">Transferase</keyword>
<feature type="modified residue" description="4-aspartylphosphate" evidence="2">
    <location>
        <position position="57"/>
    </location>
</feature>
<keyword evidence="4" id="KW-0418">Kinase</keyword>
<protein>
    <submittedName>
        <fullName evidence="4">Histidine kinase</fullName>
    </submittedName>
</protein>
<dbReference type="InterPro" id="IPR007492">
    <property type="entry name" value="LytTR_DNA-bd_dom"/>
</dbReference>
<comment type="caution">
    <text evidence="4">The sequence shown here is derived from an EMBL/GenBank/DDBJ whole genome shotgun (WGS) entry which is preliminary data.</text>
</comment>
<keyword evidence="2" id="KW-0597">Phosphoprotein</keyword>
<evidence type="ECO:0000313" key="5">
    <source>
        <dbReference type="Proteomes" id="UP000028715"/>
    </source>
</evidence>
<dbReference type="GO" id="GO:0000156">
    <property type="term" value="F:phosphorelay response regulator activity"/>
    <property type="evidence" value="ECO:0007669"/>
    <property type="project" value="TreeGrafter"/>
</dbReference>
<dbReference type="GO" id="GO:0016301">
    <property type="term" value="F:kinase activity"/>
    <property type="evidence" value="ECO:0007669"/>
    <property type="project" value="UniProtKB-KW"/>
</dbReference>
<dbReference type="AlphaFoldDB" id="A0A085ZKE0"/>
<dbReference type="RefSeq" id="WP_035687790.1">
    <property type="nucleotide sequence ID" value="NZ_JPRL01000001.1"/>
</dbReference>
<dbReference type="InterPro" id="IPR001789">
    <property type="entry name" value="Sig_transdc_resp-reg_receiver"/>
</dbReference>
<dbReference type="GO" id="GO:0005829">
    <property type="term" value="C:cytosol"/>
    <property type="evidence" value="ECO:0007669"/>
    <property type="project" value="TreeGrafter"/>
</dbReference>
<dbReference type="GO" id="GO:0000976">
    <property type="term" value="F:transcription cis-regulatory region binding"/>
    <property type="evidence" value="ECO:0007669"/>
    <property type="project" value="TreeGrafter"/>
</dbReference>
<evidence type="ECO:0000313" key="4">
    <source>
        <dbReference type="EMBL" id="KFF04904.1"/>
    </source>
</evidence>
<gene>
    <name evidence="4" type="ORF">IW19_04895</name>
</gene>
<dbReference type="PANTHER" id="PTHR48111:SF17">
    <property type="entry name" value="TRANSCRIPTIONAL REGULATORY PROTEIN YPDB"/>
    <property type="match status" value="1"/>
</dbReference>
<proteinExistence type="predicted"/>
<dbReference type="Proteomes" id="UP000028715">
    <property type="component" value="Unassembled WGS sequence"/>
</dbReference>
<dbReference type="InterPro" id="IPR011006">
    <property type="entry name" value="CheY-like_superfamily"/>
</dbReference>
<dbReference type="EMBL" id="JPRL01000001">
    <property type="protein sequence ID" value="KFF04904.1"/>
    <property type="molecule type" value="Genomic_DNA"/>
</dbReference>
<name>A0A085ZKE0_9FLAO</name>
<dbReference type="GO" id="GO:0032993">
    <property type="term" value="C:protein-DNA complex"/>
    <property type="evidence" value="ECO:0007669"/>
    <property type="project" value="TreeGrafter"/>
</dbReference>
<dbReference type="SMART" id="SM00850">
    <property type="entry name" value="LytTR"/>
    <property type="match status" value="1"/>
</dbReference>
<sequence length="239" mass="27477">MNTKLKCLLLDDELPGLTYLKMLCEQISEVEIVKTYNNPEKLLAEMPQLDFDLLISDIEMPGINGLDLAIMVQDKLVIFCTAYKEYAADAFNIDAVDYITKPVKLERLQKAISKAAERFHKPDSTKKFIQLNTDKGKTLLYFNQIQYIKTAASDSRDKIVLLTNGSFLNLKNVKFDTLLNELPELDFCRINKKEIVAVKAIKFFNHNEIVLHYIEGDQKNTALILSETYRSEFLKKVKI</sequence>
<dbReference type="SMART" id="SM00448">
    <property type="entry name" value="REC"/>
    <property type="match status" value="1"/>
</dbReference>